<dbReference type="EMBL" id="JAGEOK010000010">
    <property type="protein sequence ID" value="MBO2439348.1"/>
    <property type="molecule type" value="Genomic_DNA"/>
</dbReference>
<feature type="transmembrane region" description="Helical" evidence="1">
    <location>
        <begin position="85"/>
        <end position="110"/>
    </location>
</feature>
<reference evidence="2 3" key="1">
    <citation type="submission" date="2021-03" db="EMBL/GenBank/DDBJ databases">
        <authorList>
            <person name="Kanchanasin P."/>
            <person name="Saeng-In P."/>
            <person name="Phongsopitanun W."/>
            <person name="Yuki M."/>
            <person name="Kudo T."/>
            <person name="Ohkuma M."/>
            <person name="Tanasupawat S."/>
        </authorList>
    </citation>
    <scope>NUCLEOTIDE SEQUENCE [LARGE SCALE GENOMIC DNA]</scope>
    <source>
        <strain evidence="2 3">L46</strain>
    </source>
</reference>
<feature type="transmembrane region" description="Helical" evidence="1">
    <location>
        <begin position="52"/>
        <end position="73"/>
    </location>
</feature>
<keyword evidence="1" id="KW-0472">Membrane</keyword>
<evidence type="ECO:0000313" key="2">
    <source>
        <dbReference type="EMBL" id="MBO2439348.1"/>
    </source>
</evidence>
<sequence length="117" mass="12177">MDSSRKGAVGLAVVALIIWAVFVAWWAEAAYSAAHHLSATDWQGNHRTKVHLLLRAFVIGGLPPLGAALGWVWGPLAAPSRPAALATALGFLSGTLGLGVCALVEFGIALSSIEFVF</sequence>
<proteinExistence type="predicted"/>
<accession>A0ABS3QZB9</accession>
<evidence type="ECO:0000256" key="1">
    <source>
        <dbReference type="SAM" id="Phobius"/>
    </source>
</evidence>
<feature type="transmembrane region" description="Helical" evidence="1">
    <location>
        <begin position="7"/>
        <end position="27"/>
    </location>
</feature>
<dbReference type="RefSeq" id="WP_208267708.1">
    <property type="nucleotide sequence ID" value="NZ_BAAAGM010000033.1"/>
</dbReference>
<keyword evidence="1" id="KW-1133">Transmembrane helix</keyword>
<keyword evidence="1" id="KW-0812">Transmembrane</keyword>
<comment type="caution">
    <text evidence="2">The sequence shown here is derived from an EMBL/GenBank/DDBJ whole genome shotgun (WGS) entry which is preliminary data.</text>
</comment>
<evidence type="ECO:0000313" key="3">
    <source>
        <dbReference type="Proteomes" id="UP000666915"/>
    </source>
</evidence>
<keyword evidence="3" id="KW-1185">Reference proteome</keyword>
<protein>
    <submittedName>
        <fullName evidence="2">Uncharacterized protein</fullName>
    </submittedName>
</protein>
<name>A0ABS3QZB9_9ACTN</name>
<organism evidence="2 3">
    <name type="scientific">Actinomadura nitritigenes</name>
    <dbReference type="NCBI Taxonomy" id="134602"/>
    <lineage>
        <taxon>Bacteria</taxon>
        <taxon>Bacillati</taxon>
        <taxon>Actinomycetota</taxon>
        <taxon>Actinomycetes</taxon>
        <taxon>Streptosporangiales</taxon>
        <taxon>Thermomonosporaceae</taxon>
        <taxon>Actinomadura</taxon>
    </lineage>
</organism>
<gene>
    <name evidence="2" type="ORF">J4557_17635</name>
</gene>
<dbReference type="Proteomes" id="UP000666915">
    <property type="component" value="Unassembled WGS sequence"/>
</dbReference>